<proteinExistence type="predicted"/>
<sequence length="225" mass="21992">MKATRLLPALAAAAALVLAPGLGLADPGNGKGNGITNNPQVPPAQSTQDTSVPQPPSNADFSGNGANVSGPYDSTRDGSPSLNGNGGGEAVGKPCAGCVGKADNKNPQGQMPGGSDANKGYECDANHGIGRSNPAHTGCKPGETTPPTTPPSTPPSTPPKNPPSTRTEVPPPPGGGAPQAPEAQAASADELAFTGFDVLPLGLGGLALLGAGGATVLMARRTRKS</sequence>
<evidence type="ECO:0000256" key="3">
    <source>
        <dbReference type="SAM" id="SignalP"/>
    </source>
</evidence>
<gene>
    <name evidence="4" type="ORF">ACFOWZ_36035</name>
</gene>
<accession>A0ABV8C4I9</accession>
<dbReference type="EMBL" id="JBHRZI010000031">
    <property type="protein sequence ID" value="MFC3896918.1"/>
    <property type="molecule type" value="Genomic_DNA"/>
</dbReference>
<keyword evidence="2" id="KW-1133">Transmembrane helix</keyword>
<keyword evidence="2" id="KW-0472">Membrane</keyword>
<evidence type="ECO:0000256" key="1">
    <source>
        <dbReference type="SAM" id="MobiDB-lite"/>
    </source>
</evidence>
<feature type="compositionally biased region" description="Polar residues" evidence="1">
    <location>
        <begin position="34"/>
        <end position="67"/>
    </location>
</feature>
<keyword evidence="5" id="KW-1185">Reference proteome</keyword>
<feature type="compositionally biased region" description="Low complexity" evidence="1">
    <location>
        <begin position="178"/>
        <end position="187"/>
    </location>
</feature>
<keyword evidence="3" id="KW-0732">Signal</keyword>
<evidence type="ECO:0000256" key="2">
    <source>
        <dbReference type="SAM" id="Phobius"/>
    </source>
</evidence>
<evidence type="ECO:0000313" key="4">
    <source>
        <dbReference type="EMBL" id="MFC3896918.1"/>
    </source>
</evidence>
<feature type="compositionally biased region" description="Pro residues" evidence="1">
    <location>
        <begin position="147"/>
        <end position="162"/>
    </location>
</feature>
<feature type="transmembrane region" description="Helical" evidence="2">
    <location>
        <begin position="198"/>
        <end position="219"/>
    </location>
</feature>
<evidence type="ECO:0000313" key="5">
    <source>
        <dbReference type="Proteomes" id="UP001595690"/>
    </source>
</evidence>
<reference evidence="5" key="1">
    <citation type="journal article" date="2019" name="Int. J. Syst. Evol. Microbiol.">
        <title>The Global Catalogue of Microorganisms (GCM) 10K type strain sequencing project: providing services to taxonomists for standard genome sequencing and annotation.</title>
        <authorList>
            <consortium name="The Broad Institute Genomics Platform"/>
            <consortium name="The Broad Institute Genome Sequencing Center for Infectious Disease"/>
            <person name="Wu L."/>
            <person name="Ma J."/>
        </authorList>
    </citation>
    <scope>NUCLEOTIDE SEQUENCE [LARGE SCALE GENOMIC DNA]</scope>
    <source>
        <strain evidence="5">CGMCC 4.7405</strain>
    </source>
</reference>
<feature type="region of interest" description="Disordered" evidence="1">
    <location>
        <begin position="21"/>
        <end position="187"/>
    </location>
</feature>
<dbReference type="RefSeq" id="WP_382378412.1">
    <property type="nucleotide sequence ID" value="NZ_JBHRZI010000031.1"/>
</dbReference>
<protein>
    <recommendedName>
        <fullName evidence="6">Gram-positive cocci surface proteins LPxTG domain-containing protein</fullName>
    </recommendedName>
</protein>
<feature type="chain" id="PRO_5046831121" description="Gram-positive cocci surface proteins LPxTG domain-containing protein" evidence="3">
    <location>
        <begin position="26"/>
        <end position="225"/>
    </location>
</feature>
<keyword evidence="2" id="KW-0812">Transmembrane</keyword>
<name>A0ABV8C4I9_9PSEU</name>
<dbReference type="Proteomes" id="UP001595690">
    <property type="component" value="Unassembled WGS sequence"/>
</dbReference>
<comment type="caution">
    <text evidence="4">The sequence shown here is derived from an EMBL/GenBank/DDBJ whole genome shotgun (WGS) entry which is preliminary data.</text>
</comment>
<evidence type="ECO:0008006" key="6">
    <source>
        <dbReference type="Google" id="ProtNLM"/>
    </source>
</evidence>
<feature type="signal peptide" evidence="3">
    <location>
        <begin position="1"/>
        <end position="25"/>
    </location>
</feature>
<organism evidence="4 5">
    <name type="scientific">Lentzea rhizosphaerae</name>
    <dbReference type="NCBI Taxonomy" id="2041025"/>
    <lineage>
        <taxon>Bacteria</taxon>
        <taxon>Bacillati</taxon>
        <taxon>Actinomycetota</taxon>
        <taxon>Actinomycetes</taxon>
        <taxon>Pseudonocardiales</taxon>
        <taxon>Pseudonocardiaceae</taxon>
        <taxon>Lentzea</taxon>
    </lineage>
</organism>